<dbReference type="Proteomes" id="UP001234216">
    <property type="component" value="Unassembled WGS sequence"/>
</dbReference>
<protein>
    <recommendedName>
        <fullName evidence="4">Secreted protein</fullName>
    </recommendedName>
</protein>
<name>A0AAW8FDX5_9ACTN</name>
<comment type="caution">
    <text evidence="2">The sequence shown here is derived from an EMBL/GenBank/DDBJ whole genome shotgun (WGS) entry which is preliminary data.</text>
</comment>
<evidence type="ECO:0000256" key="1">
    <source>
        <dbReference type="SAM" id="SignalP"/>
    </source>
</evidence>
<dbReference type="InterPro" id="IPR006311">
    <property type="entry name" value="TAT_signal"/>
</dbReference>
<sequence>MTTSLTRRRALGLGIGAGAAVALTTAGPVQAAPAAREYTWEQSRSANGWPILDHTTKYRVEGTDVEVSLAKGDTATVLLHVARRFAYEIDMLRAGDVHGHTADRSIAAPFESNYLSGTALAIRPLHYPLGADVKNTGMSETEEIVVADILADCEGVVVWGGDLKPVKQSHFHVSVKPGDPRVKRLAARIRGWNDTPGEGAGSIDAFAPARRRLATRFR</sequence>
<dbReference type="PROSITE" id="PS51318">
    <property type="entry name" value="TAT"/>
    <property type="match status" value="1"/>
</dbReference>
<gene>
    <name evidence="2" type="ORF">QFZ22_003914</name>
</gene>
<keyword evidence="1" id="KW-0732">Signal</keyword>
<proteinExistence type="predicted"/>
<accession>A0AAW8FDX5</accession>
<reference evidence="2" key="1">
    <citation type="submission" date="2023-07" db="EMBL/GenBank/DDBJ databases">
        <title>Comparative genomics of wheat-associated soil bacteria to identify genetic determinants of phenazine resistance.</title>
        <authorList>
            <person name="Mouncey N."/>
        </authorList>
    </citation>
    <scope>NUCLEOTIDE SEQUENCE</scope>
    <source>
        <strain evidence="2">V4I22</strain>
    </source>
</reference>
<dbReference type="EMBL" id="JAUSZV010000005">
    <property type="protein sequence ID" value="MDQ0907929.1"/>
    <property type="molecule type" value="Genomic_DNA"/>
</dbReference>
<evidence type="ECO:0000313" key="2">
    <source>
        <dbReference type="EMBL" id="MDQ0907929.1"/>
    </source>
</evidence>
<feature type="chain" id="PRO_5043801729" description="Secreted protein" evidence="1">
    <location>
        <begin position="32"/>
        <end position="218"/>
    </location>
</feature>
<feature type="signal peptide" evidence="1">
    <location>
        <begin position="1"/>
        <end position="31"/>
    </location>
</feature>
<organism evidence="2 3">
    <name type="scientific">Streptomyces canus</name>
    <dbReference type="NCBI Taxonomy" id="58343"/>
    <lineage>
        <taxon>Bacteria</taxon>
        <taxon>Bacillati</taxon>
        <taxon>Actinomycetota</taxon>
        <taxon>Actinomycetes</taxon>
        <taxon>Kitasatosporales</taxon>
        <taxon>Streptomycetaceae</taxon>
        <taxon>Streptomyces</taxon>
        <taxon>Streptomyces aurantiacus group</taxon>
    </lineage>
</organism>
<evidence type="ECO:0000313" key="3">
    <source>
        <dbReference type="Proteomes" id="UP001234216"/>
    </source>
</evidence>
<dbReference type="AlphaFoldDB" id="A0AAW8FDX5"/>
<evidence type="ECO:0008006" key="4">
    <source>
        <dbReference type="Google" id="ProtNLM"/>
    </source>
</evidence>